<proteinExistence type="predicted"/>
<evidence type="ECO:0000313" key="2">
    <source>
        <dbReference type="Proteomes" id="UP000541444"/>
    </source>
</evidence>
<gene>
    <name evidence="1" type="ORF">GIB67_008921</name>
</gene>
<name>A0A7J7LVJ1_9MAGN</name>
<feature type="non-terminal residue" evidence="1">
    <location>
        <position position="1"/>
    </location>
</feature>
<protein>
    <submittedName>
        <fullName evidence="1">Uncharacterized protein</fullName>
    </submittedName>
</protein>
<comment type="caution">
    <text evidence="1">The sequence shown here is derived from an EMBL/GenBank/DDBJ whole genome shotgun (WGS) entry which is preliminary data.</text>
</comment>
<reference evidence="1 2" key="1">
    <citation type="journal article" date="2020" name="IScience">
        <title>Genome Sequencing of the Endangered Kingdonia uniflora (Circaeasteraceae, Ranunculales) Reveals Potential Mechanisms of Evolutionary Specialization.</title>
        <authorList>
            <person name="Sun Y."/>
            <person name="Deng T."/>
            <person name="Zhang A."/>
            <person name="Moore M.J."/>
            <person name="Landis J.B."/>
            <person name="Lin N."/>
            <person name="Zhang H."/>
            <person name="Zhang X."/>
            <person name="Huang J."/>
            <person name="Zhang X."/>
            <person name="Sun H."/>
            <person name="Wang H."/>
        </authorList>
    </citation>
    <scope>NUCLEOTIDE SEQUENCE [LARGE SCALE GENOMIC DNA]</scope>
    <source>
        <strain evidence="1">TB1705</strain>
        <tissue evidence="1">Leaf</tissue>
    </source>
</reference>
<organism evidence="1 2">
    <name type="scientific">Kingdonia uniflora</name>
    <dbReference type="NCBI Taxonomy" id="39325"/>
    <lineage>
        <taxon>Eukaryota</taxon>
        <taxon>Viridiplantae</taxon>
        <taxon>Streptophyta</taxon>
        <taxon>Embryophyta</taxon>
        <taxon>Tracheophyta</taxon>
        <taxon>Spermatophyta</taxon>
        <taxon>Magnoliopsida</taxon>
        <taxon>Ranunculales</taxon>
        <taxon>Circaeasteraceae</taxon>
        <taxon>Kingdonia</taxon>
    </lineage>
</organism>
<sequence length="53" mass="6064">PNSKLPFSQKQNKTKPAISLHYLFLANRSFLRSSRSSPCISSPRRILLNRPPL</sequence>
<dbReference type="Proteomes" id="UP000541444">
    <property type="component" value="Unassembled WGS sequence"/>
</dbReference>
<keyword evidence="2" id="KW-1185">Reference proteome</keyword>
<accession>A0A7J7LVJ1</accession>
<evidence type="ECO:0000313" key="1">
    <source>
        <dbReference type="EMBL" id="KAF6146635.1"/>
    </source>
</evidence>
<dbReference type="AlphaFoldDB" id="A0A7J7LVJ1"/>
<dbReference type="EMBL" id="JACGCM010001965">
    <property type="protein sequence ID" value="KAF6146635.1"/>
    <property type="molecule type" value="Genomic_DNA"/>
</dbReference>